<name>A0A6N8FYL2_9CHRO</name>
<feature type="compositionally biased region" description="Low complexity" evidence="1">
    <location>
        <begin position="59"/>
        <end position="81"/>
    </location>
</feature>
<proteinExistence type="predicted"/>
<evidence type="ECO:0000256" key="2">
    <source>
        <dbReference type="SAM" id="SignalP"/>
    </source>
</evidence>
<dbReference type="EMBL" id="NAPY01000016">
    <property type="protein sequence ID" value="MUL37006.1"/>
    <property type="molecule type" value="Genomic_DNA"/>
</dbReference>
<organism evidence="3 4">
    <name type="scientific">Gloeocapsopsis dulcis AAB1 = 1H9</name>
    <dbReference type="NCBI Taxonomy" id="1433147"/>
    <lineage>
        <taxon>Bacteria</taxon>
        <taxon>Bacillati</taxon>
        <taxon>Cyanobacteriota</taxon>
        <taxon>Cyanophyceae</taxon>
        <taxon>Oscillatoriophycideae</taxon>
        <taxon>Chroococcales</taxon>
        <taxon>Chroococcaceae</taxon>
        <taxon>Gloeocapsopsis</taxon>
        <taxon>Gloeocapsopsis dulcis</taxon>
    </lineage>
</organism>
<evidence type="ECO:0000256" key="1">
    <source>
        <dbReference type="SAM" id="MobiDB-lite"/>
    </source>
</evidence>
<comment type="caution">
    <text evidence="3">The sequence shown here is derived from an EMBL/GenBank/DDBJ whole genome shotgun (WGS) entry which is preliminary data.</text>
</comment>
<sequence>MLKQLLTGGSVLALLLAGGFSAQAKPTEPVLQSQLQTPGTGPTTPGQTTNGLGGGTPGGTQITPAPGTTTTPQPDTLTPRTGVRAADTALCRSFPVGSPTGGGTRQRLLARQQCDSTYPRMF</sequence>
<dbReference type="RefSeq" id="WP_105219778.1">
    <property type="nucleotide sequence ID" value="NZ_CAWNSU010000046.1"/>
</dbReference>
<evidence type="ECO:0000313" key="4">
    <source>
        <dbReference type="Proteomes" id="UP000441797"/>
    </source>
</evidence>
<evidence type="ECO:0000313" key="3">
    <source>
        <dbReference type="EMBL" id="MUL37006.1"/>
    </source>
</evidence>
<feature type="compositionally biased region" description="Low complexity" evidence="1">
    <location>
        <begin position="34"/>
        <end position="50"/>
    </location>
</feature>
<keyword evidence="4" id="KW-1185">Reference proteome</keyword>
<feature type="signal peptide" evidence="2">
    <location>
        <begin position="1"/>
        <end position="24"/>
    </location>
</feature>
<feature type="chain" id="PRO_5026794081" evidence="2">
    <location>
        <begin position="25"/>
        <end position="122"/>
    </location>
</feature>
<reference evidence="3 4" key="1">
    <citation type="journal article" date="2019" name="Front. Microbiol.">
        <title>Genomic Features for Desiccation Tolerance and Sugar Biosynthesis in the Extremophile Gloeocapsopsis sp. UTEX B3054.</title>
        <authorList>
            <person name="Urrejola C."/>
            <person name="Alcorta J."/>
            <person name="Salas L."/>
            <person name="Vasquez M."/>
            <person name="Polz M.F."/>
            <person name="Vicuna R."/>
            <person name="Diez B."/>
        </authorList>
    </citation>
    <scope>NUCLEOTIDE SEQUENCE [LARGE SCALE GENOMIC DNA]</scope>
    <source>
        <strain evidence="3 4">1H9</strain>
    </source>
</reference>
<dbReference type="AlphaFoldDB" id="A0A6N8FYL2"/>
<dbReference type="Proteomes" id="UP000441797">
    <property type="component" value="Unassembled WGS sequence"/>
</dbReference>
<gene>
    <name evidence="3" type="ORF">BWI75_11785</name>
</gene>
<feature type="region of interest" description="Disordered" evidence="1">
    <location>
        <begin position="24"/>
        <end position="84"/>
    </location>
</feature>
<protein>
    <submittedName>
        <fullName evidence="3">Uncharacterized protein</fullName>
    </submittedName>
</protein>
<keyword evidence="2" id="KW-0732">Signal</keyword>
<accession>A0A6N8FYL2</accession>